<dbReference type="InterPro" id="IPR019786">
    <property type="entry name" value="Zinc_finger_PHD-type_CS"/>
</dbReference>
<accession>A0A7R9IDL2</accession>
<feature type="compositionally biased region" description="Basic and acidic residues" evidence="8">
    <location>
        <begin position="406"/>
        <end position="420"/>
    </location>
</feature>
<dbReference type="PROSITE" id="PS50982">
    <property type="entry name" value="MBD"/>
    <property type="match status" value="1"/>
</dbReference>
<feature type="region of interest" description="Disordered" evidence="8">
    <location>
        <begin position="908"/>
        <end position="941"/>
    </location>
</feature>
<evidence type="ECO:0000256" key="7">
    <source>
        <dbReference type="PROSITE-ProRule" id="PRU00042"/>
    </source>
</evidence>
<gene>
    <name evidence="11" type="ORF">TTEB3V08_LOCUS3489</name>
</gene>
<dbReference type="GO" id="GO:0044545">
    <property type="term" value="C:NSL complex"/>
    <property type="evidence" value="ECO:0007669"/>
    <property type="project" value="TreeGrafter"/>
</dbReference>
<evidence type="ECO:0000256" key="6">
    <source>
        <dbReference type="ARBA" id="ARBA00023242"/>
    </source>
</evidence>
<dbReference type="CDD" id="cd20104">
    <property type="entry name" value="MBT_PHF20L1-like"/>
    <property type="match status" value="1"/>
</dbReference>
<dbReference type="InterPro" id="IPR001739">
    <property type="entry name" value="Methyl_CpG_DNA-bd"/>
</dbReference>
<feature type="region of interest" description="Disordered" evidence="8">
    <location>
        <begin position="802"/>
        <end position="875"/>
    </location>
</feature>
<feature type="domain" description="MBD" evidence="10">
    <location>
        <begin position="449"/>
        <end position="520"/>
    </location>
</feature>
<dbReference type="InterPro" id="IPR002999">
    <property type="entry name" value="Tudor"/>
</dbReference>
<evidence type="ECO:0000313" key="11">
    <source>
        <dbReference type="EMBL" id="CAD7455418.1"/>
    </source>
</evidence>
<dbReference type="SUPFAM" id="SSF54160">
    <property type="entry name" value="Chromo domain-like"/>
    <property type="match status" value="1"/>
</dbReference>
<dbReference type="Gene3D" id="3.30.40.10">
    <property type="entry name" value="Zinc/RING finger domain, C3HC4 (zinc finger)"/>
    <property type="match status" value="1"/>
</dbReference>
<name>A0A7R9IDL2_9NEOP</name>
<evidence type="ECO:0000256" key="2">
    <source>
        <dbReference type="ARBA" id="ARBA00022723"/>
    </source>
</evidence>
<dbReference type="Pfam" id="PF01429">
    <property type="entry name" value="MBD"/>
    <property type="match status" value="1"/>
</dbReference>
<dbReference type="SMART" id="SM00391">
    <property type="entry name" value="MBD"/>
    <property type="match status" value="1"/>
</dbReference>
<dbReference type="InterPro" id="IPR043449">
    <property type="entry name" value="PHF20-like"/>
</dbReference>
<feature type="compositionally biased region" description="Polar residues" evidence="8">
    <location>
        <begin position="983"/>
        <end position="994"/>
    </location>
</feature>
<feature type="region of interest" description="Disordered" evidence="8">
    <location>
        <begin position="980"/>
        <end position="1006"/>
    </location>
</feature>
<dbReference type="SMART" id="SM00333">
    <property type="entry name" value="TUDOR"/>
    <property type="match status" value="1"/>
</dbReference>
<dbReference type="CDD" id="cd20386">
    <property type="entry name" value="Tudor_PHF20-like"/>
    <property type="match status" value="1"/>
</dbReference>
<evidence type="ECO:0000256" key="1">
    <source>
        <dbReference type="ARBA" id="ARBA00004123"/>
    </source>
</evidence>
<feature type="domain" description="C2H2-type" evidence="9">
    <location>
        <begin position="635"/>
        <end position="665"/>
    </location>
</feature>
<organism evidence="11">
    <name type="scientific">Timema tahoe</name>
    <dbReference type="NCBI Taxonomy" id="61484"/>
    <lineage>
        <taxon>Eukaryota</taxon>
        <taxon>Metazoa</taxon>
        <taxon>Ecdysozoa</taxon>
        <taxon>Arthropoda</taxon>
        <taxon>Hexapoda</taxon>
        <taxon>Insecta</taxon>
        <taxon>Pterygota</taxon>
        <taxon>Neoptera</taxon>
        <taxon>Polyneoptera</taxon>
        <taxon>Phasmatodea</taxon>
        <taxon>Timematodea</taxon>
        <taxon>Timematoidea</taxon>
        <taxon>Timematidae</taxon>
        <taxon>Timema</taxon>
    </lineage>
</organism>
<dbReference type="SMART" id="SM00249">
    <property type="entry name" value="PHD"/>
    <property type="match status" value="1"/>
</dbReference>
<evidence type="ECO:0000259" key="9">
    <source>
        <dbReference type="PROSITE" id="PS50157"/>
    </source>
</evidence>
<keyword evidence="5" id="KW-0862">Zinc</keyword>
<feature type="compositionally biased region" description="Basic and acidic residues" evidence="8">
    <location>
        <begin position="1255"/>
        <end position="1267"/>
    </location>
</feature>
<dbReference type="SMART" id="SM00561">
    <property type="entry name" value="MBT"/>
    <property type="match status" value="1"/>
</dbReference>
<dbReference type="InterPro" id="IPR013083">
    <property type="entry name" value="Znf_RING/FYVE/PHD"/>
</dbReference>
<dbReference type="GO" id="GO:0003677">
    <property type="term" value="F:DNA binding"/>
    <property type="evidence" value="ECO:0007669"/>
    <property type="project" value="InterPro"/>
</dbReference>
<feature type="compositionally biased region" description="Basic and acidic residues" evidence="8">
    <location>
        <begin position="995"/>
        <end position="1006"/>
    </location>
</feature>
<feature type="compositionally biased region" description="Basic and acidic residues" evidence="8">
    <location>
        <begin position="580"/>
        <end position="592"/>
    </location>
</feature>
<feature type="compositionally biased region" description="Basic and acidic residues" evidence="8">
    <location>
        <begin position="840"/>
        <end position="850"/>
    </location>
</feature>
<evidence type="ECO:0000256" key="5">
    <source>
        <dbReference type="ARBA" id="ARBA00022833"/>
    </source>
</evidence>
<dbReference type="InterPro" id="IPR013087">
    <property type="entry name" value="Znf_C2H2_type"/>
</dbReference>
<feature type="compositionally biased region" description="Polar residues" evidence="8">
    <location>
        <begin position="1225"/>
        <end position="1237"/>
    </location>
</feature>
<feature type="compositionally biased region" description="Basic and acidic residues" evidence="8">
    <location>
        <begin position="371"/>
        <end position="380"/>
    </location>
</feature>
<feature type="compositionally biased region" description="Basic and acidic residues" evidence="8">
    <location>
        <begin position="78"/>
        <end position="94"/>
    </location>
</feature>
<keyword evidence="4 7" id="KW-0863">Zinc-finger</keyword>
<proteinExistence type="predicted"/>
<feature type="region of interest" description="Disordered" evidence="8">
    <location>
        <begin position="529"/>
        <end position="609"/>
    </location>
</feature>
<dbReference type="Gene3D" id="3.30.890.10">
    <property type="entry name" value="Methyl-cpg-binding Protein 2, Chain A"/>
    <property type="match status" value="1"/>
</dbReference>
<dbReference type="Gene3D" id="2.30.30.140">
    <property type="match status" value="2"/>
</dbReference>
<dbReference type="SUPFAM" id="SSF63748">
    <property type="entry name" value="Tudor/PWWP/MBT"/>
    <property type="match status" value="1"/>
</dbReference>
<evidence type="ECO:0000256" key="3">
    <source>
        <dbReference type="ARBA" id="ARBA00022737"/>
    </source>
</evidence>
<feature type="region of interest" description="Disordered" evidence="8">
    <location>
        <begin position="304"/>
        <end position="420"/>
    </location>
</feature>
<dbReference type="PROSITE" id="PS01359">
    <property type="entry name" value="ZF_PHD_1"/>
    <property type="match status" value="1"/>
</dbReference>
<evidence type="ECO:0008006" key="12">
    <source>
        <dbReference type="Google" id="ProtNLM"/>
    </source>
</evidence>
<dbReference type="InterPro" id="IPR001965">
    <property type="entry name" value="Znf_PHD"/>
</dbReference>
<feature type="compositionally biased region" description="Basic and acidic residues" evidence="8">
    <location>
        <begin position="1174"/>
        <end position="1186"/>
    </location>
</feature>
<dbReference type="PANTHER" id="PTHR15856">
    <property type="entry name" value="PHD FINGER PROTEIN 20-RELATED"/>
    <property type="match status" value="1"/>
</dbReference>
<keyword evidence="2" id="KW-0479">Metal-binding</keyword>
<dbReference type="EMBL" id="OE000905">
    <property type="protein sequence ID" value="CAD7455418.1"/>
    <property type="molecule type" value="Genomic_DNA"/>
</dbReference>
<dbReference type="InterPro" id="IPR016197">
    <property type="entry name" value="Chromo-like_dom_sf"/>
</dbReference>
<keyword evidence="6" id="KW-0539">Nucleus</keyword>
<keyword evidence="3" id="KW-0677">Repeat</keyword>
<dbReference type="InterPro" id="IPR011011">
    <property type="entry name" value="Znf_FYVE_PHD"/>
</dbReference>
<feature type="compositionally biased region" description="Polar residues" evidence="8">
    <location>
        <begin position="318"/>
        <end position="343"/>
    </location>
</feature>
<dbReference type="SUPFAM" id="SSF54171">
    <property type="entry name" value="DNA-binding domain"/>
    <property type="match status" value="1"/>
</dbReference>
<dbReference type="CDD" id="cd01396">
    <property type="entry name" value="MeCP2_MBD"/>
    <property type="match status" value="1"/>
</dbReference>
<feature type="region of interest" description="Disordered" evidence="8">
    <location>
        <begin position="1174"/>
        <end position="1213"/>
    </location>
</feature>
<feature type="compositionally biased region" description="Low complexity" evidence="8">
    <location>
        <begin position="535"/>
        <end position="546"/>
    </location>
</feature>
<feature type="region of interest" description="Disordered" evidence="8">
    <location>
        <begin position="1225"/>
        <end position="1267"/>
    </location>
</feature>
<reference evidence="11" key="1">
    <citation type="submission" date="2020-11" db="EMBL/GenBank/DDBJ databases">
        <authorList>
            <person name="Tran Van P."/>
        </authorList>
    </citation>
    <scope>NUCLEOTIDE SEQUENCE</scope>
</reference>
<sequence length="1497" mass="167902">MKESRTRSSKSKTPTDTSQQVKMKGSSEKYRNVPEDNLVKSRILGENSSDLCVSPSKSEDSEQESLSSLVAGASTSIVEKHGQDESESGARHEGSGINFHPGLRLEAKDLGNDKWYGVKVVEVDWVEEDVLIHFEKWSQRYDEWISMDSPRLRSAQKPEPQPESKPIGLFNVGDEVMAAWTDNRRYPAKVKAVAPNNKFEVVFFDGFTKLIKGSKMHKLTEGELENMKEKIPSPLANEISQQTPAVYVRPKKVNIFTDVSPEGIGSKEDRRQRKRKLNVAELFVSKKRRVGSFDFSPPRDIERVTKLDLGKQGKAVGNASSPNKKESNQSFEDANQKDSSAPSDPTIVESKSESIGRSRRKSGQPVVTENGENKQSEKKSKIISGKARKRSRKLNFDEISTSSSKVSKDNESPRIKKKSIDPDNELQVGAKWEPEGDTAYIVESTAGLRRSIIIADPRLPSGWAKHTIQRRSGNSAGKWDVFLVGPKGRKFRTRAELRTYFEERKEPFEEALFDFGLGRRKLVKVAANSDTPALKPSSSSKVSRSSGKNKHSSSPIENATPQDPPLQRRIKTLLPKIRPPHSEGEKEEKSAADTEGPPPPYTTTVAANSAVKVPDPVDGQVFVGGLKIQMENDAYKCPKEGCGKTFRKENLLQMHLKHYHPEYNKFMGSTPNVADLAYARTIGENLEDLMPKSRFTFTTVTPFGMEKSARIENTRNKNNFKNHLTMGTRCKHVREHVLFKSGHLATANRTTNMFVERFVFDVLVWRRPKRYEFTQYGFYNEKKNTVHTLHCCHWTNSEQEEKPQLHESGTEPAQCTPGQGVGEEMSVPSETTTSITPLADVKEERKEPDNISKLALSTSEQTTEMTTTDRPAEDCEDDHIDVVDDKDVQQPDSPQSSTCVSKVLRSVRKRQLSGPSPDTTLKKRKLDLLDEGDGTEEGSCSLDGSKFSSTFRINKKKLPMIHLEKLNVTTDSNGHIIHVLPSSRGTSDGLTQHSDAAEEESKSPLEQSKFEHLRKEELINCTCGYSEEDGLMIQCDLCLCWQHGICNNIEKEGDVPEKYTCSICLNPYRERVSKKYLHDQDWLKEGKLPSLSFRTKNASDVNHRERLLKRSHDVTGMLLQVQHVAQGLRVKLNIAEKPDHPKLYLWAKSWEKASKLEVLKTESDIKVEDKTECNEESDKFNKRDETSVTSSTEELSLRINDSEEMDENSILPSKNINQLDQSSNEMFNLDNTDSSAQPGVMETECDTTSSANSKKATDEGVEKDTQSEDLKSLLHDQGDLGLEPQQTGDTSNRIDCRADYTRPDSSLLHQALTNGATNQHDNMLQLPICQNELMHFASTMAGKLDATELPNSPQPEAPIDPMECRLALLDHIEHSQQLIDSRLSSFEAQVAENPIYQLQCNYRIAKYIGFTMGTLRQEMNGHPFDTDPNDPDKPHAQMHKAGFDSCYSTDGCNAYQLCSNLLTSGLPTESDSIDAVLNKDDDILTSKSESKSVLTIS</sequence>
<dbReference type="InterPro" id="IPR004092">
    <property type="entry name" value="Mbt"/>
</dbReference>
<dbReference type="Pfam" id="PF20826">
    <property type="entry name" value="PHD_5"/>
    <property type="match status" value="1"/>
</dbReference>
<protein>
    <recommendedName>
        <fullName evidence="12">PHD finger protein 20</fullName>
    </recommendedName>
</protein>
<feature type="region of interest" description="Disordered" evidence="8">
    <location>
        <begin position="1"/>
        <end position="97"/>
    </location>
</feature>
<evidence type="ECO:0000259" key="10">
    <source>
        <dbReference type="PROSITE" id="PS50982"/>
    </source>
</evidence>
<comment type="subcellular location">
    <subcellularLocation>
        <location evidence="1">Nucleus</location>
    </subcellularLocation>
</comment>
<feature type="compositionally biased region" description="Low complexity" evidence="8">
    <location>
        <begin position="857"/>
        <end position="868"/>
    </location>
</feature>
<dbReference type="PROSITE" id="PS50157">
    <property type="entry name" value="ZINC_FINGER_C2H2_2"/>
    <property type="match status" value="1"/>
</dbReference>
<evidence type="ECO:0000256" key="4">
    <source>
        <dbReference type="ARBA" id="ARBA00022771"/>
    </source>
</evidence>
<dbReference type="GO" id="GO:0006357">
    <property type="term" value="P:regulation of transcription by RNA polymerase II"/>
    <property type="evidence" value="ECO:0007669"/>
    <property type="project" value="TreeGrafter"/>
</dbReference>
<dbReference type="SMART" id="SM00355">
    <property type="entry name" value="ZnF_C2H2"/>
    <property type="match status" value="1"/>
</dbReference>
<dbReference type="SUPFAM" id="SSF57903">
    <property type="entry name" value="FYVE/PHD zinc finger"/>
    <property type="match status" value="1"/>
</dbReference>
<dbReference type="PANTHER" id="PTHR15856:SF51">
    <property type="entry name" value="MBD-R2"/>
    <property type="match status" value="1"/>
</dbReference>
<dbReference type="GO" id="GO:0008270">
    <property type="term" value="F:zinc ion binding"/>
    <property type="evidence" value="ECO:0007669"/>
    <property type="project" value="UniProtKB-KW"/>
</dbReference>
<evidence type="ECO:0000256" key="8">
    <source>
        <dbReference type="SAM" id="MobiDB-lite"/>
    </source>
</evidence>
<dbReference type="GO" id="GO:0005634">
    <property type="term" value="C:nucleus"/>
    <property type="evidence" value="ECO:0007669"/>
    <property type="project" value="UniProtKB-SubCell"/>
</dbReference>
<dbReference type="PROSITE" id="PS00028">
    <property type="entry name" value="ZINC_FINGER_C2H2_1"/>
    <property type="match status" value="1"/>
</dbReference>
<feature type="compositionally biased region" description="Basic and acidic residues" evidence="8">
    <location>
        <begin position="25"/>
        <end position="39"/>
    </location>
</feature>
<dbReference type="InterPro" id="IPR016177">
    <property type="entry name" value="DNA-bd_dom_sf"/>
</dbReference>